<dbReference type="EMBL" id="FOXF01000016">
    <property type="protein sequence ID" value="SFP33099.1"/>
    <property type="molecule type" value="Genomic_DNA"/>
</dbReference>
<dbReference type="OrthoDB" id="5380364at2"/>
<accession>A0A662ZGV7</accession>
<evidence type="ECO:0000313" key="1">
    <source>
        <dbReference type="EMBL" id="SFP33099.1"/>
    </source>
</evidence>
<sequence length="215" mass="24613">MQTNIRFYLQPKQRPKLAEEIATALRAIPCYQKVPSMAYKIGDCTLEKDGTLRIPDTVDKETIERLLIHLADKGFTGSTEQTEDRLIISMPKNSFTESALANLQKLIENKSELLARAFVTDKLALEITEDNVSFAWFQFTTNPDEVSAYTEFVSRLCDLARKLKRVSSCTNQSDNDKYAFRCFLLRLGFIGDEYKKARKVLLKNLTGNSAFRYDK</sequence>
<protein>
    <recommendedName>
        <fullName evidence="3">Virulence protein</fullName>
    </recommendedName>
</protein>
<name>A0A662ZGV7_9GAMM</name>
<dbReference type="RefSeq" id="WP_093141740.1">
    <property type="nucleotide sequence ID" value="NZ_FOXF01000016.1"/>
</dbReference>
<proteinExistence type="predicted"/>
<organism evidence="1 2">
    <name type="scientific">Ruminobacter amylophilus</name>
    <dbReference type="NCBI Taxonomy" id="867"/>
    <lineage>
        <taxon>Bacteria</taxon>
        <taxon>Pseudomonadati</taxon>
        <taxon>Pseudomonadota</taxon>
        <taxon>Gammaproteobacteria</taxon>
        <taxon>Aeromonadales</taxon>
        <taxon>Succinivibrionaceae</taxon>
        <taxon>Ruminobacter</taxon>
    </lineage>
</organism>
<dbReference type="Proteomes" id="UP000243745">
    <property type="component" value="Unassembled WGS sequence"/>
</dbReference>
<evidence type="ECO:0000313" key="2">
    <source>
        <dbReference type="Proteomes" id="UP000243745"/>
    </source>
</evidence>
<reference evidence="1 2" key="1">
    <citation type="submission" date="2016-10" db="EMBL/GenBank/DDBJ databases">
        <authorList>
            <person name="Varghese N."/>
            <person name="Submissions S."/>
        </authorList>
    </citation>
    <scope>NUCLEOTIDE SEQUENCE [LARGE SCALE GENOMIC DNA]</scope>
    <source>
        <strain evidence="1 2">DSM 1361</strain>
    </source>
</reference>
<evidence type="ECO:0008006" key="3">
    <source>
        <dbReference type="Google" id="ProtNLM"/>
    </source>
</evidence>
<gene>
    <name evidence="1" type="ORF">SAMN02910344_01105</name>
</gene>
<keyword evidence="2" id="KW-1185">Reference proteome</keyword>
<dbReference type="AlphaFoldDB" id="A0A662ZGV7"/>